<dbReference type="RefSeq" id="WP_043011298.1">
    <property type="nucleotide sequence ID" value="NZ_PDGH01000101.1"/>
</dbReference>
<evidence type="ECO:0000313" key="1">
    <source>
        <dbReference type="EMBL" id="POB46834.1"/>
    </source>
</evidence>
<proteinExistence type="predicted"/>
<sequence>MKFFATNLIKNEIVELTLNEPETFWHNEKHGFEFPRNTWARNYLPVNLNEDSGFIECVEGYFEIEVTDPDGKKGVFNLNASDNTVSCGSGQLYPGADCDDKIEGKKLEKAGLKRPEMGFDFCCHITWYGFNEGEAKNGSFELEPDVEVAVGDFYPEEETYLWKIL</sequence>
<reference evidence="1 2" key="1">
    <citation type="journal article" date="2018" name="Front. Microbiol.">
        <title>Phylogeny of Vibrio vulnificus from the Analysis of the Core-Genome: Implications for Intra-Species Taxonomy.</title>
        <authorList>
            <person name="Roig F.J."/>
            <person name="Gonzalez-Candelas F."/>
            <person name="Sanjuan E."/>
            <person name="Fouz B."/>
            <person name="Feil E.J."/>
            <person name="Llorens C."/>
            <person name="Baker-Austin C."/>
            <person name="Oliver J.D."/>
            <person name="Danin-Poleg Y."/>
            <person name="Gibas C.J."/>
            <person name="Kashi Y."/>
            <person name="Gulig P.A."/>
            <person name="Morrison S.S."/>
            <person name="Amaro C."/>
        </authorList>
    </citation>
    <scope>NUCLEOTIDE SEQUENCE [LARGE SCALE GENOMIC DNA]</scope>
    <source>
        <strain evidence="1 2">CECT4608</strain>
    </source>
</reference>
<name>A0A2S3R162_VIBVL</name>
<protein>
    <submittedName>
        <fullName evidence="1">Uncharacterized protein</fullName>
    </submittedName>
</protein>
<gene>
    <name evidence="1" type="ORF">CRN52_12200</name>
</gene>
<dbReference type="EMBL" id="PDGH01000101">
    <property type="protein sequence ID" value="POB46834.1"/>
    <property type="molecule type" value="Genomic_DNA"/>
</dbReference>
<comment type="caution">
    <text evidence="1">The sequence shown here is derived from an EMBL/GenBank/DDBJ whole genome shotgun (WGS) entry which is preliminary data.</text>
</comment>
<accession>A0A2S3R162</accession>
<evidence type="ECO:0000313" key="2">
    <source>
        <dbReference type="Proteomes" id="UP000237466"/>
    </source>
</evidence>
<dbReference type="Proteomes" id="UP000237466">
    <property type="component" value="Unassembled WGS sequence"/>
</dbReference>
<dbReference type="AlphaFoldDB" id="A0A2S3R162"/>
<organism evidence="1 2">
    <name type="scientific">Vibrio vulnificus</name>
    <dbReference type="NCBI Taxonomy" id="672"/>
    <lineage>
        <taxon>Bacteria</taxon>
        <taxon>Pseudomonadati</taxon>
        <taxon>Pseudomonadota</taxon>
        <taxon>Gammaproteobacteria</taxon>
        <taxon>Vibrionales</taxon>
        <taxon>Vibrionaceae</taxon>
        <taxon>Vibrio</taxon>
    </lineage>
</organism>